<dbReference type="VEuPathDB" id="VectorBase:LLOJ009045"/>
<sequence length="64" mass="7227">MDSPPWVFMDSDGAAYELKGYAPLSDVQRPRILYGNGGDFWKLMTFCPGLKTRCPQKSRIILST</sequence>
<proteinExistence type="predicted"/>
<keyword evidence="2" id="KW-1185">Reference proteome</keyword>
<organism evidence="1 2">
    <name type="scientific">Lutzomyia longipalpis</name>
    <name type="common">Sand fly</name>
    <dbReference type="NCBI Taxonomy" id="7200"/>
    <lineage>
        <taxon>Eukaryota</taxon>
        <taxon>Metazoa</taxon>
        <taxon>Ecdysozoa</taxon>
        <taxon>Arthropoda</taxon>
        <taxon>Hexapoda</taxon>
        <taxon>Insecta</taxon>
        <taxon>Pterygota</taxon>
        <taxon>Neoptera</taxon>
        <taxon>Endopterygota</taxon>
        <taxon>Diptera</taxon>
        <taxon>Nematocera</taxon>
        <taxon>Psychodoidea</taxon>
        <taxon>Psychodidae</taxon>
        <taxon>Lutzomyia</taxon>
        <taxon>Lutzomyia</taxon>
    </lineage>
</organism>
<dbReference type="AlphaFoldDB" id="A0A1B0GKR4"/>
<evidence type="ECO:0000313" key="1">
    <source>
        <dbReference type="EnsemblMetazoa" id="LLOJ009045-PA"/>
    </source>
</evidence>
<accession>A0A1B0GKR4</accession>
<name>A0A1B0GKR4_LUTLO</name>
<dbReference type="EnsemblMetazoa" id="LLOJ009045-RA">
    <property type="protein sequence ID" value="LLOJ009045-PA"/>
    <property type="gene ID" value="LLOJ009045"/>
</dbReference>
<evidence type="ECO:0000313" key="2">
    <source>
        <dbReference type="Proteomes" id="UP000092461"/>
    </source>
</evidence>
<dbReference type="Proteomes" id="UP000092461">
    <property type="component" value="Unassembled WGS sequence"/>
</dbReference>
<reference evidence="1" key="1">
    <citation type="submission" date="2020-05" db="UniProtKB">
        <authorList>
            <consortium name="EnsemblMetazoa"/>
        </authorList>
    </citation>
    <scope>IDENTIFICATION</scope>
    <source>
        <strain evidence="1">Jacobina</strain>
    </source>
</reference>
<protein>
    <submittedName>
        <fullName evidence="1">Uncharacterized protein</fullName>
    </submittedName>
</protein>
<dbReference type="EMBL" id="AJWK01030950">
    <property type="status" value="NOT_ANNOTATED_CDS"/>
    <property type="molecule type" value="Genomic_DNA"/>
</dbReference>